<dbReference type="InterPro" id="IPR033985">
    <property type="entry name" value="SusD-like_N"/>
</dbReference>
<dbReference type="Pfam" id="PF14322">
    <property type="entry name" value="SusD-like_3"/>
    <property type="match status" value="1"/>
</dbReference>
<comment type="similarity">
    <text evidence="2">Belongs to the SusD family.</text>
</comment>
<evidence type="ECO:0000256" key="4">
    <source>
        <dbReference type="ARBA" id="ARBA00023136"/>
    </source>
</evidence>
<reference evidence="9" key="1">
    <citation type="submission" date="2016-11" db="EMBL/GenBank/DDBJ databases">
        <authorList>
            <person name="Varghese N."/>
            <person name="Submissions S."/>
        </authorList>
    </citation>
    <scope>NUCLEOTIDE SEQUENCE [LARGE SCALE GENOMIC DNA]</scope>
    <source>
        <strain evidence="9">DSM 26884</strain>
    </source>
</reference>
<organism evidence="8 9">
    <name type="scientific">Bacteroides stercorirosoris</name>
    <dbReference type="NCBI Taxonomy" id="871324"/>
    <lineage>
        <taxon>Bacteria</taxon>
        <taxon>Pseudomonadati</taxon>
        <taxon>Bacteroidota</taxon>
        <taxon>Bacteroidia</taxon>
        <taxon>Bacteroidales</taxon>
        <taxon>Bacteroidaceae</taxon>
        <taxon>Bacteroides</taxon>
    </lineage>
</organism>
<feature type="domain" description="RagB/SusD" evidence="6">
    <location>
        <begin position="300"/>
        <end position="555"/>
    </location>
</feature>
<dbReference type="Pfam" id="PF07980">
    <property type="entry name" value="SusD_RagB"/>
    <property type="match status" value="1"/>
</dbReference>
<evidence type="ECO:0000256" key="3">
    <source>
        <dbReference type="ARBA" id="ARBA00022729"/>
    </source>
</evidence>
<dbReference type="EMBL" id="FQZN01000008">
    <property type="protein sequence ID" value="SHI79188.1"/>
    <property type="molecule type" value="Genomic_DNA"/>
</dbReference>
<evidence type="ECO:0000256" key="5">
    <source>
        <dbReference type="ARBA" id="ARBA00023237"/>
    </source>
</evidence>
<protein>
    <submittedName>
        <fullName evidence="8">Starch-binding associating with outer membrane</fullName>
    </submittedName>
</protein>
<dbReference type="InterPro" id="IPR011990">
    <property type="entry name" value="TPR-like_helical_dom_sf"/>
</dbReference>
<dbReference type="AlphaFoldDB" id="A0A1M6E1P4"/>
<evidence type="ECO:0000256" key="2">
    <source>
        <dbReference type="ARBA" id="ARBA00006275"/>
    </source>
</evidence>
<feature type="domain" description="SusD-like N-terminal" evidence="7">
    <location>
        <begin position="63"/>
        <end position="198"/>
    </location>
</feature>
<keyword evidence="4" id="KW-0472">Membrane</keyword>
<accession>A0A1M6E1P4</accession>
<keyword evidence="9" id="KW-1185">Reference proteome</keyword>
<dbReference type="Gene3D" id="1.25.40.390">
    <property type="match status" value="1"/>
</dbReference>
<evidence type="ECO:0000259" key="7">
    <source>
        <dbReference type="Pfam" id="PF14322"/>
    </source>
</evidence>
<evidence type="ECO:0000259" key="6">
    <source>
        <dbReference type="Pfam" id="PF07980"/>
    </source>
</evidence>
<dbReference type="Proteomes" id="UP000184192">
    <property type="component" value="Unassembled WGS sequence"/>
</dbReference>
<dbReference type="PROSITE" id="PS51257">
    <property type="entry name" value="PROKAR_LIPOPROTEIN"/>
    <property type="match status" value="1"/>
</dbReference>
<dbReference type="InterPro" id="IPR012944">
    <property type="entry name" value="SusD_RagB_dom"/>
</dbReference>
<evidence type="ECO:0000313" key="8">
    <source>
        <dbReference type="EMBL" id="SHI79188.1"/>
    </source>
</evidence>
<dbReference type="GeneID" id="92711731"/>
<keyword evidence="5" id="KW-0998">Cell outer membrane</keyword>
<proteinExistence type="inferred from homology"/>
<gene>
    <name evidence="8" type="ORF">SAMN05444350_10838</name>
</gene>
<dbReference type="RefSeq" id="WP_073313245.1">
    <property type="nucleotide sequence ID" value="NZ_FQZN01000008.1"/>
</dbReference>
<dbReference type="GO" id="GO:0009279">
    <property type="term" value="C:cell outer membrane"/>
    <property type="evidence" value="ECO:0007669"/>
    <property type="project" value="UniProtKB-SubCell"/>
</dbReference>
<dbReference type="eggNOG" id="COG1435">
    <property type="taxonomic scope" value="Bacteria"/>
</dbReference>
<name>A0A1M6E1P4_9BACE</name>
<dbReference type="SUPFAM" id="SSF48452">
    <property type="entry name" value="TPR-like"/>
    <property type="match status" value="1"/>
</dbReference>
<sequence length="555" mass="63647">MKLKNICLGIVCVAALSGCTDKMDYHEYTSYDKEYVFSDFGRTAGFVNNIYSYLDYDLLGTTSLASACDEAEMALTYSNVLDYTNGNWTALNPKSQWNYYTPIRAVNYYLKNAKDLDFYDLRFNQDYEEQMNRYKRYQYEVRLLRAYYYFLLVRAYGDVPFTTEVLTEKEANSMVRTPASEIFDFIVNECDAVALELPIKYSDLENDAAGGSTNPESGRVTRGMALALKARVLLYRASKLFNESEDKELYKDAATANLEVINYCNENNIKLGNYTDLWGADNWKASEMIFVRRVGDTDDPERTNFPIGMENAKSGNCPTQTLVDAYEMKDGSEPNPKDPYTGRDPRFAMCIAVNGDKWPNTNPDPLEIYVGGRNASPIAYATPTGYYLKKYVDGSTDISASTSSGGKRHSWVTFRLGEFLLNYAEAAFKYFGSADGKDDKFTMSAREAVNKVRKRTGVNMPDFPEGMNHDSFWSRYKNERMVELAFEGHRFWDVRRWKEGGVKSIDRVVITKNSDDSFTYTRNTKSLVWDDKMYFYPIPDTERRKNTNLTQNPGW</sequence>
<keyword evidence="3" id="KW-0732">Signal</keyword>
<evidence type="ECO:0000313" key="9">
    <source>
        <dbReference type="Proteomes" id="UP000184192"/>
    </source>
</evidence>
<evidence type="ECO:0000256" key="1">
    <source>
        <dbReference type="ARBA" id="ARBA00004442"/>
    </source>
</evidence>
<comment type="subcellular location">
    <subcellularLocation>
        <location evidence="1">Cell outer membrane</location>
    </subcellularLocation>
</comment>